<dbReference type="OrthoDB" id="7055621at2"/>
<reference evidence="3 4" key="2">
    <citation type="submission" date="2018-03" db="EMBL/GenBank/DDBJ databases">
        <authorList>
            <person name="Keele B.F."/>
        </authorList>
    </citation>
    <scope>NUCLEOTIDE SEQUENCE [LARGE SCALE GENOMIC DNA]</scope>
    <source>
        <strain evidence="3 4">D13</strain>
    </source>
</reference>
<keyword evidence="2" id="KW-0472">Membrane</keyword>
<keyword evidence="2" id="KW-0812">Transmembrane</keyword>
<name>A0A2P1PSK7_9GAMM</name>
<dbReference type="KEGG" id="xba:C7S18_11785"/>
<accession>A0A2P1PSK7</accession>
<keyword evidence="4" id="KW-1185">Reference proteome</keyword>
<evidence type="ECO:0000256" key="1">
    <source>
        <dbReference type="SAM" id="MobiDB-lite"/>
    </source>
</evidence>
<dbReference type="AlphaFoldDB" id="A0A2P1PSK7"/>
<feature type="compositionally biased region" description="Basic and acidic residues" evidence="1">
    <location>
        <begin position="403"/>
        <end position="418"/>
    </location>
</feature>
<evidence type="ECO:0000313" key="4">
    <source>
        <dbReference type="Proteomes" id="UP000241074"/>
    </source>
</evidence>
<feature type="transmembrane region" description="Helical" evidence="2">
    <location>
        <begin position="20"/>
        <end position="39"/>
    </location>
</feature>
<sequence length="505" mass="57279">MSKQKTYVPRRRNWLRPQIFGREVPLYLAPLLIIGYLMLTHFLIRTEIQLWTEGFLNQYAWLGIGHYGEVDYDLKGRFVVNAVSLEPDSSDSDATIRVQKIEAEAPGLAWLVRTQLPNINFKGARTPRRLFLGTDPLPKADRFVIRFNGIDWGAYGSEFVLTDIDWIGPYSGALFEAAGCERDWWWHADDFADFLRLSTPSGNIEVQFEVLSDTELRSRVLIGDAETSQAIIDRRFKLEDAHNFLNADPESWRTIEVRWAFTDKGFIKARNRYCAEQAGISEPEFLERHLRSVERILQTNGQRWTDDVKNTYRRYATGQGGIQFETHFGKGIAWEDISHRSDAAVFTVMNGQLSAPGGPAVPYRMEIVPERAIPDDEDLDSIYVLVRREDGLEPIPESSATADSERPKSFHAKEAPPGDEIVKVKEQAYAEHVITSLPPNFDVPKNELPNYIGRLVQVDLVNGSRHRGIVEADAGEKLTLKIAAGAGTASLPLSHERIRRVTRLD</sequence>
<proteinExistence type="predicted"/>
<reference evidence="3 4" key="1">
    <citation type="submission" date="2018-03" db="EMBL/GenBank/DDBJ databases">
        <title>Ahniella affigens gen. nov., sp. nov., a gammaproteobacterium isolated from sandy soil near a stream.</title>
        <authorList>
            <person name="Ko Y."/>
            <person name="Kim J.-H."/>
        </authorList>
    </citation>
    <scope>NUCLEOTIDE SEQUENCE [LARGE SCALE GENOMIC DNA]</scope>
    <source>
        <strain evidence="3 4">D13</strain>
    </source>
</reference>
<dbReference type="EMBL" id="CP027860">
    <property type="protein sequence ID" value="AVP97836.1"/>
    <property type="molecule type" value="Genomic_DNA"/>
</dbReference>
<gene>
    <name evidence="3" type="ORF">C7S18_11785</name>
</gene>
<evidence type="ECO:0000256" key="2">
    <source>
        <dbReference type="SAM" id="Phobius"/>
    </source>
</evidence>
<feature type="region of interest" description="Disordered" evidence="1">
    <location>
        <begin position="394"/>
        <end position="418"/>
    </location>
</feature>
<organism evidence="3 4">
    <name type="scientific">Ahniella affigens</name>
    <dbReference type="NCBI Taxonomy" id="2021234"/>
    <lineage>
        <taxon>Bacteria</taxon>
        <taxon>Pseudomonadati</taxon>
        <taxon>Pseudomonadota</taxon>
        <taxon>Gammaproteobacteria</taxon>
        <taxon>Lysobacterales</taxon>
        <taxon>Rhodanobacteraceae</taxon>
        <taxon>Ahniella</taxon>
    </lineage>
</organism>
<evidence type="ECO:0000313" key="3">
    <source>
        <dbReference type="EMBL" id="AVP97836.1"/>
    </source>
</evidence>
<dbReference type="RefSeq" id="WP_106891756.1">
    <property type="nucleotide sequence ID" value="NZ_CP027860.1"/>
</dbReference>
<keyword evidence="2" id="KW-1133">Transmembrane helix</keyword>
<protein>
    <submittedName>
        <fullName evidence="3">Uncharacterized protein</fullName>
    </submittedName>
</protein>
<dbReference type="Proteomes" id="UP000241074">
    <property type="component" value="Chromosome"/>
</dbReference>